<keyword evidence="2" id="KW-1185">Reference proteome</keyword>
<evidence type="ECO:0000313" key="1">
    <source>
        <dbReference type="EMBL" id="MCO8274112.1"/>
    </source>
</evidence>
<protein>
    <submittedName>
        <fullName evidence="1">Uncharacterized protein</fullName>
    </submittedName>
</protein>
<dbReference type="EMBL" id="JAMYJR010000028">
    <property type="protein sequence ID" value="MCO8274112.1"/>
    <property type="molecule type" value="Genomic_DNA"/>
</dbReference>
<gene>
    <name evidence="1" type="ORF">M1L60_26275</name>
</gene>
<accession>A0ABT1DTD9</accession>
<dbReference type="PANTHER" id="PTHR47691">
    <property type="entry name" value="REGULATOR-RELATED"/>
    <property type="match status" value="1"/>
</dbReference>
<dbReference type="PANTHER" id="PTHR47691:SF3">
    <property type="entry name" value="HTH-TYPE TRANSCRIPTIONAL REGULATOR RV0890C-RELATED"/>
    <property type="match status" value="1"/>
</dbReference>
<proteinExistence type="predicted"/>
<comment type="caution">
    <text evidence="1">The sequence shown here is derived from an EMBL/GenBank/DDBJ whole genome shotgun (WGS) entry which is preliminary data.</text>
</comment>
<reference evidence="1 2" key="1">
    <citation type="submission" date="2022-06" db="EMBL/GenBank/DDBJ databases">
        <title>New Species of the Genus Actinoplanes, ActinopZanes ferrugineus.</title>
        <authorList>
            <person name="Ding P."/>
        </authorList>
    </citation>
    <scope>NUCLEOTIDE SEQUENCE [LARGE SCALE GENOMIC DNA]</scope>
    <source>
        <strain evidence="1 2">TRM88003</strain>
    </source>
</reference>
<organism evidence="1 2">
    <name type="scientific">Paractinoplanes aksuensis</name>
    <dbReference type="NCBI Taxonomy" id="2939490"/>
    <lineage>
        <taxon>Bacteria</taxon>
        <taxon>Bacillati</taxon>
        <taxon>Actinomycetota</taxon>
        <taxon>Actinomycetes</taxon>
        <taxon>Micromonosporales</taxon>
        <taxon>Micromonosporaceae</taxon>
        <taxon>Paractinoplanes</taxon>
    </lineage>
</organism>
<sequence length="105" mass="11702">MLPVPLPVDDPLERLRENEAVRLFVERAVAAAGDFELTDLNRAAVADLCRRLDGLPLAIELATVRTRALAPAQILDRRHDRFALLAGGTRAALPRHETLRTTLEW</sequence>
<evidence type="ECO:0000313" key="2">
    <source>
        <dbReference type="Proteomes" id="UP001523369"/>
    </source>
</evidence>
<name>A0ABT1DTD9_9ACTN</name>
<dbReference type="Proteomes" id="UP001523369">
    <property type="component" value="Unassembled WGS sequence"/>
</dbReference>